<evidence type="ECO:0000313" key="2">
    <source>
        <dbReference type="Proteomes" id="UP000886814"/>
    </source>
</evidence>
<comment type="caution">
    <text evidence="1">The sequence shown here is derived from an EMBL/GenBank/DDBJ whole genome shotgun (WGS) entry which is preliminary data.</text>
</comment>
<reference evidence="1" key="2">
    <citation type="submission" date="2021-04" db="EMBL/GenBank/DDBJ databases">
        <authorList>
            <person name="Gilroy R."/>
        </authorList>
    </citation>
    <scope>NUCLEOTIDE SEQUENCE</scope>
    <source>
        <strain evidence="1">CHK195-9823</strain>
    </source>
</reference>
<dbReference type="Gene3D" id="3.90.1150.30">
    <property type="match status" value="1"/>
</dbReference>
<dbReference type="InterPro" id="IPR058532">
    <property type="entry name" value="YjbR/MT2646/Rv2570-like"/>
</dbReference>
<reference evidence="1" key="1">
    <citation type="journal article" date="2021" name="PeerJ">
        <title>Extensive microbial diversity within the chicken gut microbiome revealed by metagenomics and culture.</title>
        <authorList>
            <person name="Gilroy R."/>
            <person name="Ravi A."/>
            <person name="Getino M."/>
            <person name="Pursley I."/>
            <person name="Horton D.L."/>
            <person name="Alikhan N.F."/>
            <person name="Baker D."/>
            <person name="Gharbi K."/>
            <person name="Hall N."/>
            <person name="Watson M."/>
            <person name="Adriaenssens E.M."/>
            <person name="Foster-Nyarko E."/>
            <person name="Jarju S."/>
            <person name="Secka A."/>
            <person name="Antonio M."/>
            <person name="Oren A."/>
            <person name="Chaudhuri R.R."/>
            <person name="La Ragione R."/>
            <person name="Hildebrand F."/>
            <person name="Pallen M.J."/>
        </authorList>
    </citation>
    <scope>NUCLEOTIDE SEQUENCE</scope>
    <source>
        <strain evidence="1">CHK195-9823</strain>
    </source>
</reference>
<dbReference type="SUPFAM" id="SSF142906">
    <property type="entry name" value="YjbR-like"/>
    <property type="match status" value="1"/>
</dbReference>
<dbReference type="Pfam" id="PF04237">
    <property type="entry name" value="YjbR"/>
    <property type="match status" value="1"/>
</dbReference>
<dbReference type="InterPro" id="IPR007351">
    <property type="entry name" value="YjbR"/>
</dbReference>
<organism evidence="1 2">
    <name type="scientific">Candidatus Blautia stercorigallinarum</name>
    <dbReference type="NCBI Taxonomy" id="2838501"/>
    <lineage>
        <taxon>Bacteria</taxon>
        <taxon>Bacillati</taxon>
        <taxon>Bacillota</taxon>
        <taxon>Clostridia</taxon>
        <taxon>Lachnospirales</taxon>
        <taxon>Lachnospiraceae</taxon>
        <taxon>Blautia</taxon>
    </lineage>
</organism>
<dbReference type="Proteomes" id="UP000886814">
    <property type="component" value="Unassembled WGS sequence"/>
</dbReference>
<name>A0A9D1TGA2_9FIRM</name>
<protein>
    <submittedName>
        <fullName evidence="1">MmcQ/YjbR family DNA-binding protein</fullName>
    </submittedName>
</protein>
<dbReference type="InterPro" id="IPR038056">
    <property type="entry name" value="YjbR-like_sf"/>
</dbReference>
<dbReference type="PANTHER" id="PTHR35145:SF1">
    <property type="entry name" value="CYTOPLASMIC PROTEIN"/>
    <property type="match status" value="1"/>
</dbReference>
<gene>
    <name evidence="1" type="ORF">H9747_12680</name>
</gene>
<evidence type="ECO:0000313" key="1">
    <source>
        <dbReference type="EMBL" id="HIV39825.1"/>
    </source>
</evidence>
<keyword evidence="1" id="KW-0238">DNA-binding</keyword>
<dbReference type="GO" id="GO:0003677">
    <property type="term" value="F:DNA binding"/>
    <property type="evidence" value="ECO:0007669"/>
    <property type="project" value="UniProtKB-KW"/>
</dbReference>
<dbReference type="EMBL" id="DXIQ01000089">
    <property type="protein sequence ID" value="HIV39825.1"/>
    <property type="molecule type" value="Genomic_DNA"/>
</dbReference>
<dbReference type="PANTHER" id="PTHR35145">
    <property type="entry name" value="CYTOPLASMIC PROTEIN-RELATED"/>
    <property type="match status" value="1"/>
</dbReference>
<dbReference type="AlphaFoldDB" id="A0A9D1TGA2"/>
<proteinExistence type="predicted"/>
<sequence length="109" mass="13346">MKTREEAIRYALTFPEVYRDEPFHNPNWTVIRKKKSRKVFLWIFEREGHIWLNVKADPEWRDFWREVYPSVIPAYHLNKKHWNSIILDGSVPEEKIQQMIGESYDLVEE</sequence>
<accession>A0A9D1TGA2</accession>